<evidence type="ECO:0000256" key="3">
    <source>
        <dbReference type="ARBA" id="ARBA00022902"/>
    </source>
</evidence>
<evidence type="ECO:0000256" key="2">
    <source>
        <dbReference type="ARBA" id="ARBA00022553"/>
    </source>
</evidence>
<dbReference type="InterPro" id="IPR016698">
    <property type="entry name" value="Numb/numb-like"/>
</dbReference>
<dbReference type="InterPro" id="IPR006020">
    <property type="entry name" value="PTB/PI_dom"/>
</dbReference>
<name>A0A9J7G477_CRIGR</name>
<dbReference type="GO" id="GO:0007399">
    <property type="term" value="P:nervous system development"/>
    <property type="evidence" value="ECO:0007669"/>
    <property type="project" value="UniProtKB-KW"/>
</dbReference>
<keyword evidence="7" id="KW-1185">Reference proteome</keyword>
<reference evidence="7" key="1">
    <citation type="journal article" date="2018" name="Biotechnol. Bioeng.">
        <title>A reference genome of the Chinese hamster based on a hybrid assembly strategy.</title>
        <authorList>
            <person name="Rupp O."/>
            <person name="MacDonald M.L."/>
            <person name="Li S."/>
            <person name="Dhiman H."/>
            <person name="Polson S."/>
            <person name="Griep S."/>
            <person name="Heffner K."/>
            <person name="Hernandez I."/>
            <person name="Brinkrolf K."/>
            <person name="Jadhav V."/>
            <person name="Samoudi M."/>
            <person name="Hao H."/>
            <person name="Kingham B."/>
            <person name="Goesmann A."/>
            <person name="Betenbaugh M.J."/>
            <person name="Lewis N.E."/>
            <person name="Borth N."/>
            <person name="Lee K.H."/>
        </authorList>
    </citation>
    <scope>NUCLEOTIDE SEQUENCE [LARGE SCALE GENOMIC DNA]</scope>
    <source>
        <strain evidence="7">17A/GY</strain>
    </source>
</reference>
<dbReference type="InterPro" id="IPR010449">
    <property type="entry name" value="Numb_domain"/>
</dbReference>
<dbReference type="GO" id="GO:0050769">
    <property type="term" value="P:positive regulation of neurogenesis"/>
    <property type="evidence" value="ECO:0007669"/>
    <property type="project" value="UniProtKB-UniRule"/>
</dbReference>
<dbReference type="PROSITE" id="PS01179">
    <property type="entry name" value="PID"/>
    <property type="match status" value="1"/>
</dbReference>
<sequence>MNKLRQSFRRKKDVYVPEASRPHQWQTDEEGVRTGKCSFPVKYLGHVEVDESRGMHICEDAVKRLKATGKKAVKAVLWVSADGLRVVDEKTKDLIVDQTIEKVSFCAPDRNFDRAFSYICRDGTTRRWICHCFMAVKDTGERLSHAVGCAFAACLERKQKREKECGVTATFDASRTTFTREGSFRVTTATEQAEREEIMKQLQDAKKEQDKAVVGPSVAPGNTAPSPSSPTSPTSDTTASLEMNNPHAIPRRHAPIEQLARQGSFRGFPALSQKMSPFKRQLSLRINELPSTMQRKTDFPIKNAVPEVEGEAESISSLCSQITSAFSTPSEDPFSSAPMTKPVTLVAPQSPVLQANGTDSAFYVLAAKPANTALAPVAMPVRETNPWAHAPDAANQEIAAIRPGTEWGQSSGAASPGLFQAGHRRTPSEADRWLEEVSKSVRAQQPQASAAPLQPALQPPPPAAIAPPPAPPFQGNAFLASQPVPVGVVPPLQPAFVPAQSYPVANGMPYPASNVPVVGITPSQMVANVFGTAGHPQATHPHQSPSLANQQTFPQYETTSATISPFFKPPAQHLNGSAAFNGVDDGRLASGSRHAEVPAGTCPVDPFEAQWAALESKSKQRTNPSPTNPFSSDLQKTFEIEL</sequence>
<evidence type="ECO:0000256" key="4">
    <source>
        <dbReference type="PIRNR" id="PIRNR017607"/>
    </source>
</evidence>
<dbReference type="Pfam" id="PF00640">
    <property type="entry name" value="PID"/>
    <property type="match status" value="1"/>
</dbReference>
<dbReference type="Pfam" id="PF06311">
    <property type="entry name" value="NumbF"/>
    <property type="match status" value="1"/>
</dbReference>
<dbReference type="FunFam" id="2.30.29.30:FF:000031">
    <property type="entry name" value="protein numb isoform X1"/>
    <property type="match status" value="1"/>
</dbReference>
<keyword evidence="1 4" id="KW-0217">Developmental protein</keyword>
<protein>
    <submittedName>
        <fullName evidence="8">Protein numb homolog isoform X2</fullName>
    </submittedName>
</protein>
<feature type="region of interest" description="Disordered" evidence="5">
    <location>
        <begin position="203"/>
        <end position="242"/>
    </location>
</feature>
<keyword evidence="2" id="KW-0597">Phosphoprotein</keyword>
<reference evidence="7" key="2">
    <citation type="journal article" date="2020" name="Biotechnol. Bioeng.">
        <title>Chromosome-scale scaffolds for the Chinese hamster reference genome assembly to facilitate the study of the CHO epigenome.</title>
        <authorList>
            <person name="Hilliard W."/>
            <person name="MacDonald M."/>
            <person name="Lee K.H."/>
        </authorList>
    </citation>
    <scope>NUCLEOTIDE SEQUENCE [LARGE SCALE GENOMIC DNA]</scope>
    <source>
        <strain evidence="7">17A/GY</strain>
    </source>
</reference>
<feature type="compositionally biased region" description="Low complexity" evidence="5">
    <location>
        <begin position="443"/>
        <end position="456"/>
    </location>
</feature>
<dbReference type="GeneID" id="100771300"/>
<dbReference type="InterPro" id="IPR011993">
    <property type="entry name" value="PH-like_dom_sf"/>
</dbReference>
<dbReference type="RefSeq" id="XP_016832483.1">
    <property type="nucleotide sequence ID" value="XM_016976994.2"/>
</dbReference>
<dbReference type="Proteomes" id="UP001108280">
    <property type="component" value="Chromosome 5"/>
</dbReference>
<dbReference type="OrthoDB" id="10070446at2759"/>
<evidence type="ECO:0000313" key="7">
    <source>
        <dbReference type="Proteomes" id="UP001108280"/>
    </source>
</evidence>
<dbReference type="CDD" id="cd01268">
    <property type="entry name" value="PTB_Numb"/>
    <property type="match status" value="1"/>
</dbReference>
<accession>A0A9J7G477</accession>
<dbReference type="RefSeq" id="XP_027274258.1">
    <property type="nucleotide sequence ID" value="XM_027418457.2"/>
</dbReference>
<feature type="domain" description="PID" evidence="6">
    <location>
        <begin position="37"/>
        <end position="162"/>
    </location>
</feature>
<organism evidence="7 8">
    <name type="scientific">Cricetulus griseus</name>
    <name type="common">Chinese hamster</name>
    <name type="synonym">Cricetulus barabensis griseus</name>
    <dbReference type="NCBI Taxonomy" id="10029"/>
    <lineage>
        <taxon>Eukaryota</taxon>
        <taxon>Metazoa</taxon>
        <taxon>Chordata</taxon>
        <taxon>Craniata</taxon>
        <taxon>Vertebrata</taxon>
        <taxon>Euteleostomi</taxon>
        <taxon>Mammalia</taxon>
        <taxon>Eutheria</taxon>
        <taxon>Euarchontoglires</taxon>
        <taxon>Glires</taxon>
        <taxon>Rodentia</taxon>
        <taxon>Myomorpha</taxon>
        <taxon>Muroidea</taxon>
        <taxon>Cricetidae</taxon>
        <taxon>Cricetinae</taxon>
        <taxon>Cricetulus</taxon>
    </lineage>
</organism>
<dbReference type="SUPFAM" id="SSF50729">
    <property type="entry name" value="PH domain-like"/>
    <property type="match status" value="1"/>
</dbReference>
<feature type="compositionally biased region" description="Low complexity" evidence="5">
    <location>
        <begin position="223"/>
        <end position="240"/>
    </location>
</feature>
<evidence type="ECO:0000256" key="1">
    <source>
        <dbReference type="ARBA" id="ARBA00022473"/>
    </source>
</evidence>
<feature type="compositionally biased region" description="Polar residues" evidence="5">
    <location>
        <begin position="621"/>
        <end position="635"/>
    </location>
</feature>
<dbReference type="GO" id="GO:0016323">
    <property type="term" value="C:basolateral plasma membrane"/>
    <property type="evidence" value="ECO:0007669"/>
    <property type="project" value="TreeGrafter"/>
</dbReference>
<comment type="function">
    <text evidence="4">Plays a role in the process of neurogenesis.</text>
</comment>
<feature type="region of interest" description="Disordered" evidence="5">
    <location>
        <begin position="406"/>
        <end position="471"/>
    </location>
</feature>
<dbReference type="PIRSF" id="PIRSF017607">
    <property type="entry name" value="Numb/numb-like"/>
    <property type="match status" value="1"/>
</dbReference>
<dbReference type="PANTHER" id="PTHR47368:SF5">
    <property type="entry name" value="PROTEIN NUMB HOMOLOG"/>
    <property type="match status" value="1"/>
</dbReference>
<dbReference type="CTD" id="8650"/>
<evidence type="ECO:0000256" key="5">
    <source>
        <dbReference type="SAM" id="MobiDB-lite"/>
    </source>
</evidence>
<reference evidence="8" key="3">
    <citation type="submission" date="2025-08" db="UniProtKB">
        <authorList>
            <consortium name="RefSeq"/>
        </authorList>
    </citation>
    <scope>IDENTIFICATION</scope>
    <source>
        <strain evidence="8">17A/GY</strain>
        <tissue evidence="8">Liver</tissue>
    </source>
</reference>
<gene>
    <name evidence="8" type="primary">Numb</name>
</gene>
<dbReference type="SMART" id="SM00462">
    <property type="entry name" value="PTB"/>
    <property type="match status" value="1"/>
</dbReference>
<proteinExistence type="predicted"/>
<feature type="compositionally biased region" description="Pro residues" evidence="5">
    <location>
        <begin position="457"/>
        <end position="471"/>
    </location>
</feature>
<dbReference type="Gene3D" id="2.30.29.30">
    <property type="entry name" value="Pleckstrin-homology domain (PH domain)/Phosphotyrosine-binding domain (PTB)"/>
    <property type="match status" value="1"/>
</dbReference>
<dbReference type="PANTHER" id="PTHR47368">
    <property type="entry name" value="NUMB"/>
    <property type="match status" value="1"/>
</dbReference>
<feature type="compositionally biased region" description="Basic and acidic residues" evidence="5">
    <location>
        <begin position="426"/>
        <end position="439"/>
    </location>
</feature>
<keyword evidence="3 4" id="KW-0524">Neurogenesis</keyword>
<dbReference type="GO" id="GO:0031410">
    <property type="term" value="C:cytoplasmic vesicle"/>
    <property type="evidence" value="ECO:0007669"/>
    <property type="project" value="TreeGrafter"/>
</dbReference>
<feature type="region of interest" description="Disordered" evidence="5">
    <location>
        <begin position="615"/>
        <end position="642"/>
    </location>
</feature>
<dbReference type="AlphaFoldDB" id="A0A9J7G477"/>
<evidence type="ECO:0000313" key="8">
    <source>
        <dbReference type="RefSeq" id="XP_027274258.1"/>
    </source>
</evidence>
<evidence type="ECO:0000259" key="6">
    <source>
        <dbReference type="PROSITE" id="PS01179"/>
    </source>
</evidence>